<evidence type="ECO:0000256" key="9">
    <source>
        <dbReference type="ARBA" id="ARBA00023002"/>
    </source>
</evidence>
<keyword evidence="23" id="KW-1185">Reference proteome</keyword>
<dbReference type="eggNOG" id="KOG2335">
    <property type="taxonomic scope" value="Eukaryota"/>
</dbReference>
<dbReference type="EMBL" id="DS985242">
    <property type="protein sequence ID" value="EDV28261.1"/>
    <property type="molecule type" value="Genomic_DNA"/>
</dbReference>
<dbReference type="InterPro" id="IPR013785">
    <property type="entry name" value="Aldolase_TIM"/>
</dbReference>
<dbReference type="CDD" id="cd02801">
    <property type="entry name" value="DUS_like_FMN"/>
    <property type="match status" value="1"/>
</dbReference>
<feature type="domain" description="DUS-like FMN-binding" evidence="21">
    <location>
        <begin position="15"/>
        <end position="273"/>
    </location>
</feature>
<protein>
    <recommendedName>
        <fullName evidence="19">tRNA-dihydrouridine(16/17) synthase [NAD(P)(+)]-like</fullName>
        <ecNumber evidence="13">1.3.1.88</ecNumber>
    </recommendedName>
    <alternativeName>
        <fullName evidence="20">tRNA-dihydrouridine synthase 1-like</fullName>
    </alternativeName>
</protein>
<dbReference type="InterPro" id="IPR018517">
    <property type="entry name" value="tRNA_hU_synthase_CS"/>
</dbReference>
<comment type="function">
    <text evidence="18">Catalyzes the synthesis of dihydrouridine, a modified base found in the D-loop of most tRNAs. Specifically modifies U16 and U17 in cytoplasmic tRNAs. Affects the level of some mature tRNA and thereby the total cellular translation.</text>
</comment>
<evidence type="ECO:0000256" key="17">
    <source>
        <dbReference type="ARBA" id="ARBA00049467"/>
    </source>
</evidence>
<dbReference type="AlphaFoldDB" id="B3RPY1"/>
<dbReference type="PhylomeDB" id="B3RPY1"/>
<dbReference type="OrthoDB" id="272303at2759"/>
<evidence type="ECO:0000259" key="21">
    <source>
        <dbReference type="Pfam" id="PF01207"/>
    </source>
</evidence>
<evidence type="ECO:0000256" key="6">
    <source>
        <dbReference type="ARBA" id="ARBA00022643"/>
    </source>
</evidence>
<evidence type="ECO:0000313" key="22">
    <source>
        <dbReference type="EMBL" id="EDV28261.1"/>
    </source>
</evidence>
<comment type="catalytic activity">
    <reaction evidence="16">
        <text>5,6-dihydrouridine(16) in tRNA + NAD(+) = uridine(16) in tRNA + NADH + H(+)</text>
        <dbReference type="Rhea" id="RHEA:53380"/>
        <dbReference type="Rhea" id="RHEA-COMP:13543"/>
        <dbReference type="Rhea" id="RHEA-COMP:13544"/>
        <dbReference type="ChEBI" id="CHEBI:15378"/>
        <dbReference type="ChEBI" id="CHEBI:57540"/>
        <dbReference type="ChEBI" id="CHEBI:57945"/>
        <dbReference type="ChEBI" id="CHEBI:65315"/>
        <dbReference type="ChEBI" id="CHEBI:74443"/>
        <dbReference type="EC" id="1.3.1.88"/>
    </reaction>
    <physiologicalReaction direction="right-to-left" evidence="16">
        <dbReference type="Rhea" id="RHEA:53382"/>
    </physiologicalReaction>
</comment>
<evidence type="ECO:0000256" key="19">
    <source>
        <dbReference type="ARBA" id="ARBA00068883"/>
    </source>
</evidence>
<evidence type="ECO:0000256" key="8">
    <source>
        <dbReference type="ARBA" id="ARBA00022857"/>
    </source>
</evidence>
<evidence type="ECO:0000256" key="1">
    <source>
        <dbReference type="ARBA" id="ARBA00001917"/>
    </source>
</evidence>
<dbReference type="HOGENOM" id="CLU_013299_5_1_1"/>
<evidence type="ECO:0000256" key="14">
    <source>
        <dbReference type="ARBA" id="ARBA00047287"/>
    </source>
</evidence>
<evidence type="ECO:0000256" key="16">
    <source>
        <dbReference type="ARBA" id="ARBA00048934"/>
    </source>
</evidence>
<comment type="subcellular location">
    <subcellularLocation>
        <location evidence="3">Cytoplasm</location>
    </subcellularLocation>
    <subcellularLocation>
        <location evidence="2">Nucleus</location>
    </subcellularLocation>
</comment>
<keyword evidence="10" id="KW-0520">NAD</keyword>
<evidence type="ECO:0000256" key="5">
    <source>
        <dbReference type="ARBA" id="ARBA00022630"/>
    </source>
</evidence>
<gene>
    <name evidence="22" type="ORF">TRIADDRAFT_21776</name>
</gene>
<comment type="similarity">
    <text evidence="12">Belongs to the Dus family. Dus1 subfamily.</text>
</comment>
<evidence type="ECO:0000256" key="3">
    <source>
        <dbReference type="ARBA" id="ARBA00004496"/>
    </source>
</evidence>
<evidence type="ECO:0000256" key="15">
    <source>
        <dbReference type="ARBA" id="ARBA00047652"/>
    </source>
</evidence>
<accession>B3RPY1</accession>
<dbReference type="PANTHER" id="PTHR11082">
    <property type="entry name" value="TRNA-DIHYDROURIDINE SYNTHASE"/>
    <property type="match status" value="1"/>
</dbReference>
<evidence type="ECO:0000256" key="2">
    <source>
        <dbReference type="ARBA" id="ARBA00004123"/>
    </source>
</evidence>
<dbReference type="OMA" id="MPHWLAQ"/>
<organism evidence="22 23">
    <name type="scientific">Trichoplax adhaerens</name>
    <name type="common">Trichoplax reptans</name>
    <dbReference type="NCBI Taxonomy" id="10228"/>
    <lineage>
        <taxon>Eukaryota</taxon>
        <taxon>Metazoa</taxon>
        <taxon>Placozoa</taxon>
        <taxon>Uniplacotomia</taxon>
        <taxon>Trichoplacea</taxon>
        <taxon>Trichoplacidae</taxon>
        <taxon>Trichoplax</taxon>
    </lineage>
</organism>
<dbReference type="InterPro" id="IPR035587">
    <property type="entry name" value="DUS-like_FMN-bd"/>
</dbReference>
<keyword evidence="4" id="KW-0963">Cytoplasm</keyword>
<evidence type="ECO:0000313" key="23">
    <source>
        <dbReference type="Proteomes" id="UP000009022"/>
    </source>
</evidence>
<proteinExistence type="inferred from homology"/>
<keyword evidence="8" id="KW-0521">NADP</keyword>
<keyword evidence="7" id="KW-0819">tRNA processing</keyword>
<dbReference type="Proteomes" id="UP000009022">
    <property type="component" value="Unassembled WGS sequence"/>
</dbReference>
<dbReference type="RefSeq" id="XP_002110095.1">
    <property type="nucleotide sequence ID" value="XM_002110059.1"/>
</dbReference>
<dbReference type="PANTHER" id="PTHR11082:SF5">
    <property type="entry name" value="TRNA-DIHYDROURIDINE(16_17) SYNTHASE [NAD(P)(+)]-LIKE"/>
    <property type="match status" value="1"/>
</dbReference>
<sequence length="427" mass="48944">MKFWREALQQAKYVVAPMVDQSELAWRLLCRRYGAQLCYTPMLHSAVFIRDATYRRENFKTCPEDRPLIVQFCGNDPDTLLKAAKIVEPHCDAVDLNLGCPQAIAKRGHYGAFLQDDWKLLEKIVSHLHQNLKIPVTCKIRIFNDLDKTVKYAQLLEKAGCQLLTVHGRTREQKKELTGLADWNFIKVIKDSLSIPVFANGNIQYFEDLERCFTATGVDGIMSAEGILTNPALFSGKQVSCWQVAEEYLQIVHQFPCTLSSVRGHLFKIWIHGTQRHLDLRNKLATGKSLEALVAVNTEFKQRTIVRTAEEQTAVANQGKLPYWICQPYIRPSHSSKKSSERQERDEEVIRKNIEASRKARIKRKGNKIKSNGCKRERTEFKYKPCANCSSNPSGTRCEYGMCRKCCKSKTYNEVVDCKGIVIFYYS</sequence>
<evidence type="ECO:0000256" key="18">
    <source>
        <dbReference type="ARBA" id="ARBA00053643"/>
    </source>
</evidence>
<comment type="catalytic activity">
    <reaction evidence="17">
        <text>5,6-dihydrouridine(17) in tRNA + NADP(+) = uridine(17) in tRNA + NADPH + H(+)</text>
        <dbReference type="Rhea" id="RHEA:53368"/>
        <dbReference type="Rhea" id="RHEA-COMP:13541"/>
        <dbReference type="Rhea" id="RHEA-COMP:13542"/>
        <dbReference type="ChEBI" id="CHEBI:15378"/>
        <dbReference type="ChEBI" id="CHEBI:57783"/>
        <dbReference type="ChEBI" id="CHEBI:58349"/>
        <dbReference type="ChEBI" id="CHEBI:65315"/>
        <dbReference type="ChEBI" id="CHEBI:74443"/>
        <dbReference type="EC" id="1.3.1.88"/>
    </reaction>
    <physiologicalReaction direction="right-to-left" evidence="17">
        <dbReference type="Rhea" id="RHEA:53370"/>
    </physiologicalReaction>
</comment>
<reference evidence="22 23" key="1">
    <citation type="journal article" date="2008" name="Nature">
        <title>The Trichoplax genome and the nature of placozoans.</title>
        <authorList>
            <person name="Srivastava M."/>
            <person name="Begovic E."/>
            <person name="Chapman J."/>
            <person name="Putnam N.H."/>
            <person name="Hellsten U."/>
            <person name="Kawashima T."/>
            <person name="Kuo A."/>
            <person name="Mitros T."/>
            <person name="Salamov A."/>
            <person name="Carpenter M.L."/>
            <person name="Signorovitch A.Y."/>
            <person name="Moreno M.A."/>
            <person name="Kamm K."/>
            <person name="Grimwood J."/>
            <person name="Schmutz J."/>
            <person name="Shapiro H."/>
            <person name="Grigoriev I.V."/>
            <person name="Buss L.W."/>
            <person name="Schierwater B."/>
            <person name="Dellaporta S.L."/>
            <person name="Rokhsar D.S."/>
        </authorList>
    </citation>
    <scope>NUCLEOTIDE SEQUENCE [LARGE SCALE GENOMIC DNA]</scope>
    <source>
        <strain evidence="22 23">Grell-BS-1999</strain>
    </source>
</reference>
<comment type="catalytic activity">
    <reaction evidence="14">
        <text>5,6-dihydrouridine(17) in tRNA + NAD(+) = uridine(17) in tRNA + NADH + H(+)</text>
        <dbReference type="Rhea" id="RHEA:53372"/>
        <dbReference type="Rhea" id="RHEA-COMP:13541"/>
        <dbReference type="Rhea" id="RHEA-COMP:13542"/>
        <dbReference type="ChEBI" id="CHEBI:15378"/>
        <dbReference type="ChEBI" id="CHEBI:57540"/>
        <dbReference type="ChEBI" id="CHEBI:57945"/>
        <dbReference type="ChEBI" id="CHEBI:65315"/>
        <dbReference type="ChEBI" id="CHEBI:74443"/>
        <dbReference type="EC" id="1.3.1.88"/>
    </reaction>
    <physiologicalReaction direction="right-to-left" evidence="14">
        <dbReference type="Rhea" id="RHEA:53374"/>
    </physiologicalReaction>
</comment>
<dbReference type="GO" id="GO:0050660">
    <property type="term" value="F:flavin adenine dinucleotide binding"/>
    <property type="evidence" value="ECO:0007669"/>
    <property type="project" value="InterPro"/>
</dbReference>
<comment type="cofactor">
    <cofactor evidence="1">
        <name>FMN</name>
        <dbReference type="ChEBI" id="CHEBI:58210"/>
    </cofactor>
</comment>
<keyword evidence="11" id="KW-0539">Nucleus</keyword>
<dbReference type="GO" id="GO:0005737">
    <property type="term" value="C:cytoplasm"/>
    <property type="evidence" value="ECO:0007669"/>
    <property type="project" value="UniProtKB-SubCell"/>
</dbReference>
<evidence type="ECO:0000256" key="10">
    <source>
        <dbReference type="ARBA" id="ARBA00023027"/>
    </source>
</evidence>
<dbReference type="GeneID" id="6750771"/>
<evidence type="ECO:0000256" key="4">
    <source>
        <dbReference type="ARBA" id="ARBA00022490"/>
    </source>
</evidence>
<dbReference type="FunFam" id="3.20.20.70:FF:000081">
    <property type="entry name" value="Dihydrouridine synthase 1 like"/>
    <property type="match status" value="1"/>
</dbReference>
<name>B3RPY1_TRIAD</name>
<dbReference type="GO" id="GO:0005634">
    <property type="term" value="C:nucleus"/>
    <property type="evidence" value="ECO:0007669"/>
    <property type="project" value="UniProtKB-SubCell"/>
</dbReference>
<evidence type="ECO:0000256" key="7">
    <source>
        <dbReference type="ARBA" id="ARBA00022694"/>
    </source>
</evidence>
<evidence type="ECO:0000256" key="11">
    <source>
        <dbReference type="ARBA" id="ARBA00023242"/>
    </source>
</evidence>
<dbReference type="EC" id="1.3.1.88" evidence="13"/>
<dbReference type="Pfam" id="PF01207">
    <property type="entry name" value="Dus"/>
    <property type="match status" value="1"/>
</dbReference>
<keyword evidence="5" id="KW-0285">Flavoprotein</keyword>
<dbReference type="Gene3D" id="3.20.20.70">
    <property type="entry name" value="Aldolase class I"/>
    <property type="match status" value="1"/>
</dbReference>
<keyword evidence="9" id="KW-0560">Oxidoreductase</keyword>
<comment type="catalytic activity">
    <reaction evidence="15">
        <text>5,6-dihydrouridine(16) in tRNA + NADP(+) = uridine(16) in tRNA + NADPH + H(+)</text>
        <dbReference type="Rhea" id="RHEA:53376"/>
        <dbReference type="Rhea" id="RHEA-COMP:13543"/>
        <dbReference type="Rhea" id="RHEA-COMP:13544"/>
        <dbReference type="ChEBI" id="CHEBI:15378"/>
        <dbReference type="ChEBI" id="CHEBI:57783"/>
        <dbReference type="ChEBI" id="CHEBI:58349"/>
        <dbReference type="ChEBI" id="CHEBI:65315"/>
        <dbReference type="ChEBI" id="CHEBI:74443"/>
        <dbReference type="EC" id="1.3.1.88"/>
    </reaction>
    <physiologicalReaction direction="right-to-left" evidence="15">
        <dbReference type="Rhea" id="RHEA:53378"/>
    </physiologicalReaction>
</comment>
<keyword evidence="6" id="KW-0288">FMN</keyword>
<dbReference type="STRING" id="10228.B3RPY1"/>
<dbReference type="SUPFAM" id="SSF51395">
    <property type="entry name" value="FMN-linked oxidoreductases"/>
    <property type="match status" value="1"/>
</dbReference>
<dbReference type="PROSITE" id="PS01136">
    <property type="entry name" value="UPF0034"/>
    <property type="match status" value="1"/>
</dbReference>
<evidence type="ECO:0000256" key="20">
    <source>
        <dbReference type="ARBA" id="ARBA00077078"/>
    </source>
</evidence>
<evidence type="ECO:0000256" key="13">
    <source>
        <dbReference type="ARBA" id="ARBA00038890"/>
    </source>
</evidence>
<dbReference type="KEGG" id="tad:TRIADDRAFT_21776"/>
<dbReference type="FunCoup" id="B3RPY1">
    <property type="interactions" value="1366"/>
</dbReference>
<dbReference type="InParanoid" id="B3RPY1"/>
<dbReference type="GO" id="GO:0017150">
    <property type="term" value="F:tRNA dihydrouridine synthase activity"/>
    <property type="evidence" value="ECO:0000318"/>
    <property type="project" value="GO_Central"/>
</dbReference>
<evidence type="ECO:0000256" key="12">
    <source>
        <dbReference type="ARBA" id="ARBA00038313"/>
    </source>
</evidence>
<dbReference type="CTD" id="6750771"/>